<name>A0A438GZA1_VITVI</name>
<dbReference type="PANTHER" id="PTHR38386:SF6">
    <property type="entry name" value="OS05G0426900 PROTEIN"/>
    <property type="match status" value="1"/>
</dbReference>
<dbReference type="OrthoDB" id="1931397at2759"/>
<dbReference type="AlphaFoldDB" id="A0A438GZA1"/>
<evidence type="ECO:0000256" key="1">
    <source>
        <dbReference type="SAM" id="MobiDB-lite"/>
    </source>
</evidence>
<dbReference type="PANTHER" id="PTHR38386">
    <property type="entry name" value="OS05G0426900 PROTEIN"/>
    <property type="match status" value="1"/>
</dbReference>
<dbReference type="Proteomes" id="UP000288805">
    <property type="component" value="Unassembled WGS sequence"/>
</dbReference>
<dbReference type="KEGG" id="vvi:104881045"/>
<protein>
    <submittedName>
        <fullName evidence="2">Uncharacterized protein</fullName>
    </submittedName>
</protein>
<feature type="compositionally biased region" description="Polar residues" evidence="1">
    <location>
        <begin position="75"/>
        <end position="87"/>
    </location>
</feature>
<organism evidence="2 3">
    <name type="scientific">Vitis vinifera</name>
    <name type="common">Grape</name>
    <dbReference type="NCBI Taxonomy" id="29760"/>
    <lineage>
        <taxon>Eukaryota</taxon>
        <taxon>Viridiplantae</taxon>
        <taxon>Streptophyta</taxon>
        <taxon>Embryophyta</taxon>
        <taxon>Tracheophyta</taxon>
        <taxon>Spermatophyta</taxon>
        <taxon>Magnoliopsida</taxon>
        <taxon>eudicotyledons</taxon>
        <taxon>Gunneridae</taxon>
        <taxon>Pentapetalae</taxon>
        <taxon>rosids</taxon>
        <taxon>Vitales</taxon>
        <taxon>Vitaceae</taxon>
        <taxon>Viteae</taxon>
        <taxon>Vitis</taxon>
    </lineage>
</organism>
<feature type="compositionally biased region" description="Polar residues" evidence="1">
    <location>
        <begin position="28"/>
        <end position="53"/>
    </location>
</feature>
<sequence>MNGYPKMKFLRCRSTKSRSMDFADLLSFPQTPKNTQNPTSKTPYANKPTTAHDSVSDPDDEDGIKGGSFGGVLRRNSSVTSAASLQSAVKRAFSMRRSSSVSERYCRIHDQSATAFLQSPPNNIDDEESMDGGTMKTRSMEKKMKKKQKNGKIFKACKRLFGL</sequence>
<feature type="region of interest" description="Disordered" evidence="1">
    <location>
        <begin position="23"/>
        <end position="96"/>
    </location>
</feature>
<reference evidence="2 3" key="1">
    <citation type="journal article" date="2018" name="PLoS Genet.">
        <title>Population sequencing reveals clonal diversity and ancestral inbreeding in the grapevine cultivar Chardonnay.</title>
        <authorList>
            <person name="Roach M.J."/>
            <person name="Johnson D.L."/>
            <person name="Bohlmann J."/>
            <person name="van Vuuren H.J."/>
            <person name="Jones S.J."/>
            <person name="Pretorius I.S."/>
            <person name="Schmidt S.A."/>
            <person name="Borneman A.R."/>
        </authorList>
    </citation>
    <scope>NUCLEOTIDE SEQUENCE [LARGE SCALE GENOMIC DNA]</scope>
    <source>
        <strain evidence="3">cv. Chardonnay</strain>
        <tissue evidence="2">Leaf</tissue>
    </source>
</reference>
<evidence type="ECO:0000313" key="3">
    <source>
        <dbReference type="Proteomes" id="UP000288805"/>
    </source>
</evidence>
<dbReference type="EMBL" id="QGNW01000311">
    <property type="protein sequence ID" value="RVW77565.1"/>
    <property type="molecule type" value="Genomic_DNA"/>
</dbReference>
<feature type="region of interest" description="Disordered" evidence="1">
    <location>
        <begin position="116"/>
        <end position="150"/>
    </location>
</feature>
<accession>A0A438GZA1</accession>
<proteinExistence type="predicted"/>
<gene>
    <name evidence="2" type="ORF">CK203_050248</name>
</gene>
<comment type="caution">
    <text evidence="2">The sequence shown here is derived from an EMBL/GenBank/DDBJ whole genome shotgun (WGS) entry which is preliminary data.</text>
</comment>
<evidence type="ECO:0000313" key="2">
    <source>
        <dbReference type="EMBL" id="RVW77565.1"/>
    </source>
</evidence>